<dbReference type="InterPro" id="IPR013221">
    <property type="entry name" value="Mur_ligase_cen"/>
</dbReference>
<dbReference type="InterPro" id="IPR050061">
    <property type="entry name" value="MurCDEF_pg_biosynth"/>
</dbReference>
<evidence type="ECO:0008006" key="14">
    <source>
        <dbReference type="Google" id="ProtNLM"/>
    </source>
</evidence>
<dbReference type="AlphaFoldDB" id="A0A1G2EWF9"/>
<reference evidence="12 13" key="1">
    <citation type="journal article" date="2016" name="Nat. Commun.">
        <title>Thousands of microbial genomes shed light on interconnected biogeochemical processes in an aquifer system.</title>
        <authorList>
            <person name="Anantharaman K."/>
            <person name="Brown C.T."/>
            <person name="Hug L.A."/>
            <person name="Sharon I."/>
            <person name="Castelle C.J."/>
            <person name="Probst A.J."/>
            <person name="Thomas B.C."/>
            <person name="Singh A."/>
            <person name="Wilkins M.J."/>
            <person name="Karaoz U."/>
            <person name="Brodie E.L."/>
            <person name="Williams K.H."/>
            <person name="Hubbard S.S."/>
            <person name="Banfield J.F."/>
        </authorList>
    </citation>
    <scope>NUCLEOTIDE SEQUENCE [LARGE SCALE GENOMIC DNA]</scope>
</reference>
<evidence type="ECO:0000313" key="13">
    <source>
        <dbReference type="Proteomes" id="UP000177486"/>
    </source>
</evidence>
<dbReference type="SUPFAM" id="SSF53623">
    <property type="entry name" value="MurD-like peptide ligases, catalytic domain"/>
    <property type="match status" value="1"/>
</dbReference>
<dbReference type="PANTHER" id="PTHR43445:SF3">
    <property type="entry name" value="UDP-N-ACETYLMURAMATE--L-ALANINE LIGASE"/>
    <property type="match status" value="1"/>
</dbReference>
<evidence type="ECO:0000259" key="9">
    <source>
        <dbReference type="Pfam" id="PF01225"/>
    </source>
</evidence>
<accession>A0A1G2EWF9</accession>
<evidence type="ECO:0000256" key="4">
    <source>
        <dbReference type="ARBA" id="ARBA00022840"/>
    </source>
</evidence>
<keyword evidence="8" id="KW-0961">Cell wall biogenesis/degradation</keyword>
<evidence type="ECO:0000256" key="6">
    <source>
        <dbReference type="ARBA" id="ARBA00022984"/>
    </source>
</evidence>
<evidence type="ECO:0000256" key="2">
    <source>
        <dbReference type="ARBA" id="ARBA00022618"/>
    </source>
</evidence>
<comment type="caution">
    <text evidence="12">The sequence shown here is derived from an EMBL/GenBank/DDBJ whole genome shotgun (WGS) entry which is preliminary data.</text>
</comment>
<dbReference type="GO" id="GO:0016881">
    <property type="term" value="F:acid-amino acid ligase activity"/>
    <property type="evidence" value="ECO:0007669"/>
    <property type="project" value="InterPro"/>
</dbReference>
<organism evidence="12 13">
    <name type="scientific">Candidatus Niyogibacteria bacterium RIFCSPLOWO2_01_FULL_45_48</name>
    <dbReference type="NCBI Taxonomy" id="1801724"/>
    <lineage>
        <taxon>Bacteria</taxon>
        <taxon>Candidatus Niyogiibacteriota</taxon>
    </lineage>
</organism>
<evidence type="ECO:0000256" key="8">
    <source>
        <dbReference type="ARBA" id="ARBA00023316"/>
    </source>
</evidence>
<dbReference type="Pfam" id="PF08245">
    <property type="entry name" value="Mur_ligase_M"/>
    <property type="match status" value="1"/>
</dbReference>
<dbReference type="Pfam" id="PF02875">
    <property type="entry name" value="Mur_ligase_C"/>
    <property type="match status" value="1"/>
</dbReference>
<evidence type="ECO:0000259" key="11">
    <source>
        <dbReference type="Pfam" id="PF08245"/>
    </source>
</evidence>
<dbReference type="Pfam" id="PF01225">
    <property type="entry name" value="Mur_ligase"/>
    <property type="match status" value="1"/>
</dbReference>
<feature type="domain" description="Mur ligase central" evidence="11">
    <location>
        <begin position="112"/>
        <end position="211"/>
    </location>
</feature>
<dbReference type="GO" id="GO:0051301">
    <property type="term" value="P:cell division"/>
    <property type="evidence" value="ECO:0007669"/>
    <property type="project" value="UniProtKB-KW"/>
</dbReference>
<evidence type="ECO:0000313" key="12">
    <source>
        <dbReference type="EMBL" id="OGZ30144.1"/>
    </source>
</evidence>
<feature type="domain" description="Mur ligase N-terminal catalytic" evidence="9">
    <location>
        <begin position="8"/>
        <end position="107"/>
    </location>
</feature>
<gene>
    <name evidence="12" type="ORF">A2931_03055</name>
</gene>
<keyword evidence="6" id="KW-0573">Peptidoglycan synthesis</keyword>
<name>A0A1G2EWF9_9BACT</name>
<dbReference type="GO" id="GO:0071555">
    <property type="term" value="P:cell wall organization"/>
    <property type="evidence" value="ECO:0007669"/>
    <property type="project" value="UniProtKB-KW"/>
</dbReference>
<keyword evidence="5" id="KW-0133">Cell shape</keyword>
<dbReference type="InterPro" id="IPR036615">
    <property type="entry name" value="Mur_ligase_C_dom_sf"/>
</dbReference>
<evidence type="ECO:0000256" key="1">
    <source>
        <dbReference type="ARBA" id="ARBA00022598"/>
    </source>
</evidence>
<keyword evidence="2" id="KW-0132">Cell division</keyword>
<evidence type="ECO:0000256" key="7">
    <source>
        <dbReference type="ARBA" id="ARBA00023306"/>
    </source>
</evidence>
<dbReference type="GO" id="GO:0009252">
    <property type="term" value="P:peptidoglycan biosynthetic process"/>
    <property type="evidence" value="ECO:0007669"/>
    <property type="project" value="UniProtKB-KW"/>
</dbReference>
<dbReference type="GO" id="GO:0008360">
    <property type="term" value="P:regulation of cell shape"/>
    <property type="evidence" value="ECO:0007669"/>
    <property type="project" value="UniProtKB-KW"/>
</dbReference>
<keyword evidence="3" id="KW-0547">Nucleotide-binding</keyword>
<dbReference type="GO" id="GO:0005524">
    <property type="term" value="F:ATP binding"/>
    <property type="evidence" value="ECO:0007669"/>
    <property type="project" value="UniProtKB-KW"/>
</dbReference>
<dbReference type="EMBL" id="MHMQ01000025">
    <property type="protein sequence ID" value="OGZ30144.1"/>
    <property type="molecule type" value="Genomic_DNA"/>
</dbReference>
<keyword evidence="1" id="KW-0436">Ligase</keyword>
<dbReference type="InterPro" id="IPR000713">
    <property type="entry name" value="Mur_ligase_N"/>
</dbReference>
<dbReference type="SUPFAM" id="SSF51984">
    <property type="entry name" value="MurCD N-terminal domain"/>
    <property type="match status" value="1"/>
</dbReference>
<dbReference type="Gene3D" id="3.40.1190.10">
    <property type="entry name" value="Mur-like, catalytic domain"/>
    <property type="match status" value="2"/>
</dbReference>
<keyword evidence="4" id="KW-0067">ATP-binding</keyword>
<dbReference type="InterPro" id="IPR004101">
    <property type="entry name" value="Mur_ligase_C"/>
</dbReference>
<proteinExistence type="predicted"/>
<dbReference type="SUPFAM" id="SSF53244">
    <property type="entry name" value="MurD-like peptide ligases, peptide-binding domain"/>
    <property type="match status" value="1"/>
</dbReference>
<keyword evidence="7" id="KW-0131">Cell cycle</keyword>
<dbReference type="PANTHER" id="PTHR43445">
    <property type="entry name" value="UDP-N-ACETYLMURAMATE--L-ALANINE LIGASE-RELATED"/>
    <property type="match status" value="1"/>
</dbReference>
<evidence type="ECO:0000259" key="10">
    <source>
        <dbReference type="Pfam" id="PF02875"/>
    </source>
</evidence>
<sequence>MDKFNEKRIHMVGIKGVGMTALCELLLSYGASISGSDIGEEFHTDRVLERLNVKPLNFDADNITSDIDLIIYSSAYGEDNTERKKATELNITQMSYAEALAEVFNQKKGIMIAGSHGKTTTTALLGQIMISAGFDPTVIVGGTVIAWDSNFRAGKSEWMVVEGDEYQNKFLNFRPEYLLITNIDYDHPDTFPDRESYQEAFRKLAAQTSKKVLGNFRNRVLKMPQNSVSEIPPVWEPSPSPYLLGEHNQKNLALVLEFCREIGIADEKIRKGLSEFSGVRRRMEIYVQTEKLIIIDDYAHHPAEISATLSALKNNWPEYKITVIFQPHTFSRTKVLLSEFAGAFKDADEVYLAPTYSSAREGINTEGKNLEKSLFNELKKRHEAVEVFSKWEKGDKRVKGDKRIIITMGAGDIWQFARKMAKIGHEF</sequence>
<evidence type="ECO:0000256" key="3">
    <source>
        <dbReference type="ARBA" id="ARBA00022741"/>
    </source>
</evidence>
<protein>
    <recommendedName>
        <fullName evidence="14">UDP-N-acetylmuramate--L-alanine ligase</fullName>
    </recommendedName>
</protein>
<dbReference type="Proteomes" id="UP000177486">
    <property type="component" value="Unassembled WGS sequence"/>
</dbReference>
<dbReference type="Gene3D" id="3.40.50.720">
    <property type="entry name" value="NAD(P)-binding Rossmann-like Domain"/>
    <property type="match status" value="1"/>
</dbReference>
<dbReference type="InterPro" id="IPR036565">
    <property type="entry name" value="Mur-like_cat_sf"/>
</dbReference>
<evidence type="ECO:0000256" key="5">
    <source>
        <dbReference type="ARBA" id="ARBA00022960"/>
    </source>
</evidence>
<dbReference type="Gene3D" id="3.90.190.20">
    <property type="entry name" value="Mur ligase, C-terminal domain"/>
    <property type="match status" value="1"/>
</dbReference>
<feature type="domain" description="Mur ligase C-terminal" evidence="10">
    <location>
        <begin position="281"/>
        <end position="410"/>
    </location>
</feature>